<reference evidence="1" key="1">
    <citation type="journal article" date="2018" name="Genome Biol.">
        <title>SKESA: strategic k-mer extension for scrupulous assemblies.</title>
        <authorList>
            <person name="Souvorov A."/>
            <person name="Agarwala R."/>
            <person name="Lipman D.J."/>
        </authorList>
    </citation>
    <scope>NUCLEOTIDE SEQUENCE</scope>
    <source>
        <strain evidence="1">A018</strain>
    </source>
</reference>
<sequence>LTRTIGRNELSTLQAMHAYVDAQQDYYLQNHRWAHRIISSEGQKDGLYWPTKAGDVPSPLGPNFSPAAPDEGYHGYHFRIISDNDGHGAALLAWPMHYGETGVMSFMVNQDDRIYQADLGKETESKVQAITRFAPDAQWQVAE</sequence>
<accession>A0A767SD91</accession>
<evidence type="ECO:0000313" key="1">
    <source>
        <dbReference type="EMBL" id="HAG6953447.1"/>
    </source>
</evidence>
<protein>
    <submittedName>
        <fullName evidence="1">DUF2950 domain-containing protein</fullName>
    </submittedName>
</protein>
<proteinExistence type="predicted"/>
<dbReference type="EMBL" id="DAAZDK010000166">
    <property type="protein sequence ID" value="HAG6953447.1"/>
    <property type="molecule type" value="Genomic_DNA"/>
</dbReference>
<name>A0A767SD91_SALTM</name>
<gene>
    <name evidence="1" type="ORF">G0K90_003738</name>
</gene>
<reference evidence="1" key="2">
    <citation type="submission" date="2019-08" db="EMBL/GenBank/DDBJ databases">
        <authorList>
            <consortium name="NCBI Pathogen Detection Project"/>
        </authorList>
    </citation>
    <scope>NUCLEOTIDE SEQUENCE</scope>
    <source>
        <strain evidence="1">A018</strain>
    </source>
</reference>
<organism evidence="1">
    <name type="scientific">Salmonella typhimurium</name>
    <dbReference type="NCBI Taxonomy" id="90371"/>
    <lineage>
        <taxon>Bacteria</taxon>
        <taxon>Pseudomonadati</taxon>
        <taxon>Pseudomonadota</taxon>
        <taxon>Gammaproteobacteria</taxon>
        <taxon>Enterobacterales</taxon>
        <taxon>Enterobacteriaceae</taxon>
        <taxon>Salmonella</taxon>
    </lineage>
</organism>
<comment type="caution">
    <text evidence="1">The sequence shown here is derived from an EMBL/GenBank/DDBJ whole genome shotgun (WGS) entry which is preliminary data.</text>
</comment>
<dbReference type="InterPro" id="IPR021556">
    <property type="entry name" value="DUF2950"/>
</dbReference>
<dbReference type="Pfam" id="PF11453">
    <property type="entry name" value="DUF2950"/>
    <property type="match status" value="1"/>
</dbReference>
<feature type="non-terminal residue" evidence="1">
    <location>
        <position position="1"/>
    </location>
</feature>
<dbReference type="AlphaFoldDB" id="A0A767SD91"/>